<dbReference type="EMBL" id="JAULSW010000001">
    <property type="protein sequence ID" value="KAK3395242.1"/>
    <property type="molecule type" value="Genomic_DNA"/>
</dbReference>
<proteinExistence type="predicted"/>
<gene>
    <name evidence="2" type="ORF">B0H63DRAFT_462895</name>
</gene>
<reference evidence="2" key="1">
    <citation type="journal article" date="2023" name="Mol. Phylogenet. Evol.">
        <title>Genome-scale phylogeny and comparative genomics of the fungal order Sordariales.</title>
        <authorList>
            <person name="Hensen N."/>
            <person name="Bonometti L."/>
            <person name="Westerberg I."/>
            <person name="Brannstrom I.O."/>
            <person name="Guillou S."/>
            <person name="Cros-Aarteil S."/>
            <person name="Calhoun S."/>
            <person name="Haridas S."/>
            <person name="Kuo A."/>
            <person name="Mondo S."/>
            <person name="Pangilinan J."/>
            <person name="Riley R."/>
            <person name="LaButti K."/>
            <person name="Andreopoulos B."/>
            <person name="Lipzen A."/>
            <person name="Chen C."/>
            <person name="Yan M."/>
            <person name="Daum C."/>
            <person name="Ng V."/>
            <person name="Clum A."/>
            <person name="Steindorff A."/>
            <person name="Ohm R.A."/>
            <person name="Martin F."/>
            <person name="Silar P."/>
            <person name="Natvig D.O."/>
            <person name="Lalanne C."/>
            <person name="Gautier V."/>
            <person name="Ament-Velasquez S.L."/>
            <person name="Kruys A."/>
            <person name="Hutchinson M.I."/>
            <person name="Powell A.J."/>
            <person name="Barry K."/>
            <person name="Miller A.N."/>
            <person name="Grigoriev I.V."/>
            <person name="Debuchy R."/>
            <person name="Gladieux P."/>
            <person name="Hiltunen Thoren M."/>
            <person name="Johannesson H."/>
        </authorList>
    </citation>
    <scope>NUCLEOTIDE SEQUENCE</scope>
    <source>
        <strain evidence="2">CBS 232.78</strain>
    </source>
</reference>
<keyword evidence="3" id="KW-1185">Reference proteome</keyword>
<comment type="caution">
    <text evidence="2">The sequence shown here is derived from an EMBL/GenBank/DDBJ whole genome shotgun (WGS) entry which is preliminary data.</text>
</comment>
<evidence type="ECO:0000313" key="3">
    <source>
        <dbReference type="Proteomes" id="UP001285441"/>
    </source>
</evidence>
<organism evidence="2 3">
    <name type="scientific">Podospora didyma</name>
    <dbReference type="NCBI Taxonomy" id="330526"/>
    <lineage>
        <taxon>Eukaryota</taxon>
        <taxon>Fungi</taxon>
        <taxon>Dikarya</taxon>
        <taxon>Ascomycota</taxon>
        <taxon>Pezizomycotina</taxon>
        <taxon>Sordariomycetes</taxon>
        <taxon>Sordariomycetidae</taxon>
        <taxon>Sordariales</taxon>
        <taxon>Podosporaceae</taxon>
        <taxon>Podospora</taxon>
    </lineage>
</organism>
<evidence type="ECO:0000313" key="2">
    <source>
        <dbReference type="EMBL" id="KAK3395242.1"/>
    </source>
</evidence>
<dbReference type="AlphaFoldDB" id="A0AAE0U902"/>
<reference evidence="2" key="2">
    <citation type="submission" date="2023-06" db="EMBL/GenBank/DDBJ databases">
        <authorList>
            <consortium name="Lawrence Berkeley National Laboratory"/>
            <person name="Haridas S."/>
            <person name="Hensen N."/>
            <person name="Bonometti L."/>
            <person name="Westerberg I."/>
            <person name="Brannstrom I.O."/>
            <person name="Guillou S."/>
            <person name="Cros-Aarteil S."/>
            <person name="Calhoun S."/>
            <person name="Kuo A."/>
            <person name="Mondo S."/>
            <person name="Pangilinan J."/>
            <person name="Riley R."/>
            <person name="LaButti K."/>
            <person name="Andreopoulos B."/>
            <person name="Lipzen A."/>
            <person name="Chen C."/>
            <person name="Yanf M."/>
            <person name="Daum C."/>
            <person name="Ng V."/>
            <person name="Clum A."/>
            <person name="Steindorff A."/>
            <person name="Ohm R."/>
            <person name="Martin F."/>
            <person name="Silar P."/>
            <person name="Natvig D."/>
            <person name="Lalanne C."/>
            <person name="Gautier V."/>
            <person name="Ament-velasquez S.L."/>
            <person name="Kruys A."/>
            <person name="Hutchinson M.I."/>
            <person name="Powell A.J."/>
            <person name="Barry K."/>
            <person name="Miller A.N."/>
            <person name="Grigoriev I.V."/>
            <person name="Debuchy R."/>
            <person name="Gladieux P."/>
            <person name="Thoren M.H."/>
            <person name="Johannesson H."/>
        </authorList>
    </citation>
    <scope>NUCLEOTIDE SEQUENCE</scope>
    <source>
        <strain evidence="2">CBS 232.78</strain>
    </source>
</reference>
<feature type="region of interest" description="Disordered" evidence="1">
    <location>
        <begin position="1"/>
        <end position="23"/>
    </location>
</feature>
<name>A0AAE0U902_9PEZI</name>
<accession>A0AAE0U902</accession>
<protein>
    <submittedName>
        <fullName evidence="2">Uncharacterized protein</fullName>
    </submittedName>
</protein>
<dbReference type="Proteomes" id="UP001285441">
    <property type="component" value="Unassembled WGS sequence"/>
</dbReference>
<evidence type="ECO:0000256" key="1">
    <source>
        <dbReference type="SAM" id="MobiDB-lite"/>
    </source>
</evidence>
<sequence>MPTTEPPKKQAPMEAAADSTLRPGAPATIITKQPVSSKSCNQLFRQLTRIFQRAEPLPSPENELSLRGGRMTLGFNCCDGHCSFHKGCC</sequence>